<dbReference type="GO" id="GO:0008410">
    <property type="term" value="F:CoA-transferase activity"/>
    <property type="evidence" value="ECO:0007669"/>
    <property type="project" value="InterPro"/>
</dbReference>
<dbReference type="EMBL" id="CAFBOF010000005">
    <property type="protein sequence ID" value="CAB4971168.1"/>
    <property type="molecule type" value="Genomic_DNA"/>
</dbReference>
<dbReference type="EMBL" id="CAFBMM010000035">
    <property type="protein sequence ID" value="CAB4906896.1"/>
    <property type="molecule type" value="Genomic_DNA"/>
</dbReference>
<protein>
    <submittedName>
        <fullName evidence="3">Unannotated protein</fullName>
    </submittedName>
</protein>
<dbReference type="AlphaFoldDB" id="A0A6J7QU53"/>
<dbReference type="Pfam" id="PF01144">
    <property type="entry name" value="CoA_trans"/>
    <property type="match status" value="1"/>
</dbReference>
<evidence type="ECO:0000313" key="3">
    <source>
        <dbReference type="EMBL" id="CAB5017932.1"/>
    </source>
</evidence>
<dbReference type="SMART" id="SM00882">
    <property type="entry name" value="CoA_trans"/>
    <property type="match status" value="1"/>
</dbReference>
<name>A0A6J7QU53_9ZZZZ</name>
<dbReference type="InterPro" id="IPR004165">
    <property type="entry name" value="CoA_trans_fam_I"/>
</dbReference>
<proteinExistence type="predicted"/>
<dbReference type="PANTHER" id="PTHR43293:SF3">
    <property type="entry name" value="CHOLESTEROL RING-CLEAVING HYDROLASE IPDB SUBUNIT"/>
    <property type="match status" value="1"/>
</dbReference>
<gene>
    <name evidence="1" type="ORF">UFOPK3605_00828</name>
    <name evidence="2" type="ORF">UFOPK3897_00439</name>
    <name evidence="3" type="ORF">UFOPK4121_00467</name>
</gene>
<evidence type="ECO:0000313" key="1">
    <source>
        <dbReference type="EMBL" id="CAB4906896.1"/>
    </source>
</evidence>
<reference evidence="3" key="1">
    <citation type="submission" date="2020-05" db="EMBL/GenBank/DDBJ databases">
        <authorList>
            <person name="Chiriac C."/>
            <person name="Salcher M."/>
            <person name="Ghai R."/>
            <person name="Kavagutti S V."/>
        </authorList>
    </citation>
    <scope>NUCLEOTIDE SEQUENCE</scope>
</reference>
<dbReference type="PANTHER" id="PTHR43293">
    <property type="entry name" value="ACETATE COA-TRANSFERASE YDIF"/>
    <property type="match status" value="1"/>
</dbReference>
<organism evidence="3">
    <name type="scientific">freshwater metagenome</name>
    <dbReference type="NCBI Taxonomy" id="449393"/>
    <lineage>
        <taxon>unclassified sequences</taxon>
        <taxon>metagenomes</taxon>
        <taxon>ecological metagenomes</taxon>
    </lineage>
</organism>
<dbReference type="Gene3D" id="3.40.1080.10">
    <property type="entry name" value="Glutaconate Coenzyme A-transferase"/>
    <property type="match status" value="1"/>
</dbReference>
<dbReference type="EMBL" id="CAFBPQ010000009">
    <property type="protein sequence ID" value="CAB5017932.1"/>
    <property type="molecule type" value="Genomic_DNA"/>
</dbReference>
<accession>A0A6J7QU53</accession>
<sequence>MSATRADVCVVACAEAFRGDGEILASPIGVVPTLGARLAALTFEPDLVYSDGDAAQLGAPISVNASPQEPRVIEAWLPFARMFDIVWSGRRHVMMGATQIDRFGNQNIACIGPWAQPKSQLLGVRGAPGNTVNHPTSYWIPKHDLRSFVEKVDCVSGVGYDRAAAAGPSASEFHEIRRVVTNLAVLDFETPDNSMRLRSVHPGVSVSEVVAATGFALVQPDVVPETRSPTGEELAFLDSVLDPDKMRAAEVSS</sequence>
<dbReference type="InterPro" id="IPR037171">
    <property type="entry name" value="NagB/RpiA_transferase-like"/>
</dbReference>
<evidence type="ECO:0000313" key="2">
    <source>
        <dbReference type="EMBL" id="CAB4971168.1"/>
    </source>
</evidence>
<dbReference type="SUPFAM" id="SSF100950">
    <property type="entry name" value="NagB/RpiA/CoA transferase-like"/>
    <property type="match status" value="1"/>
</dbReference>